<gene>
    <name evidence="1" type="ORF">E5329_17290</name>
</gene>
<keyword evidence="2" id="KW-1185">Reference proteome</keyword>
<proteinExistence type="predicted"/>
<dbReference type="Proteomes" id="UP000304953">
    <property type="component" value="Unassembled WGS sequence"/>
</dbReference>
<name>A0AC61RST5_9FIRM</name>
<reference evidence="1" key="1">
    <citation type="submission" date="2019-04" db="EMBL/GenBank/DDBJ databases">
        <title>Microbes associate with the intestines of laboratory mice.</title>
        <authorList>
            <person name="Navarre W."/>
            <person name="Wong E."/>
            <person name="Huang K."/>
            <person name="Tropini C."/>
            <person name="Ng K."/>
            <person name="Yu B."/>
        </authorList>
    </citation>
    <scope>NUCLEOTIDE SEQUENCE</scope>
    <source>
        <strain evidence="1">NM01_1-7b</strain>
    </source>
</reference>
<evidence type="ECO:0000313" key="1">
    <source>
        <dbReference type="EMBL" id="TGY93679.1"/>
    </source>
</evidence>
<protein>
    <submittedName>
        <fullName evidence="1">YraN family protein</fullName>
    </submittedName>
</protein>
<organism evidence="1 2">
    <name type="scientific">Petralouisia muris</name>
    <dbReference type="NCBI Taxonomy" id="3032872"/>
    <lineage>
        <taxon>Bacteria</taxon>
        <taxon>Bacillati</taxon>
        <taxon>Bacillota</taxon>
        <taxon>Clostridia</taxon>
        <taxon>Lachnospirales</taxon>
        <taxon>Lachnospiraceae</taxon>
        <taxon>Petralouisia</taxon>
    </lineage>
</organism>
<sequence>MAKAGNQNRSRGMDWERQAAEFLENKGYQILHRNFCSRYGEIDLVARQGRYLVFLEVKYRKDEKGGHPLEAVDRRKQRRICKTAVYYCLRYGYGEDTPCRFDVIGILGTEIMHVEHAFAFLE</sequence>
<dbReference type="EMBL" id="SRYA01000038">
    <property type="protein sequence ID" value="TGY93679.1"/>
    <property type="molecule type" value="Genomic_DNA"/>
</dbReference>
<evidence type="ECO:0000313" key="2">
    <source>
        <dbReference type="Proteomes" id="UP000304953"/>
    </source>
</evidence>
<comment type="caution">
    <text evidence="1">The sequence shown here is derived from an EMBL/GenBank/DDBJ whole genome shotgun (WGS) entry which is preliminary data.</text>
</comment>
<accession>A0AC61RST5</accession>